<dbReference type="PANTHER" id="PTHR31845:SF32">
    <property type="entry name" value="MISCELLANEOUS ZN(II)2CYS6 TRANSCRIPTION FACTOR (EUROFUNG)-RELATED"/>
    <property type="match status" value="1"/>
</dbReference>
<organism evidence="8 9">
    <name type="scientific">Aspergillus calidoustus</name>
    <dbReference type="NCBI Taxonomy" id="454130"/>
    <lineage>
        <taxon>Eukaryota</taxon>
        <taxon>Fungi</taxon>
        <taxon>Dikarya</taxon>
        <taxon>Ascomycota</taxon>
        <taxon>Pezizomycotina</taxon>
        <taxon>Eurotiomycetes</taxon>
        <taxon>Eurotiomycetidae</taxon>
        <taxon>Eurotiales</taxon>
        <taxon>Aspergillaceae</taxon>
        <taxon>Aspergillus</taxon>
        <taxon>Aspergillus subgen. Nidulantes</taxon>
    </lineage>
</organism>
<dbReference type="AlphaFoldDB" id="A0A0U5CGI2"/>
<keyword evidence="4" id="KW-0238">DNA-binding</keyword>
<proteinExistence type="predicted"/>
<dbReference type="Gene3D" id="4.10.240.10">
    <property type="entry name" value="Zn(2)-C6 fungal-type DNA-binding domain"/>
    <property type="match status" value="1"/>
</dbReference>
<accession>A0A0U5CGI2</accession>
<feature type="region of interest" description="Disordered" evidence="7">
    <location>
        <begin position="117"/>
        <end position="167"/>
    </location>
</feature>
<dbReference type="OMA" id="CIYAQMA"/>
<keyword evidence="9" id="KW-1185">Reference proteome</keyword>
<feature type="compositionally biased region" description="Low complexity" evidence="7">
    <location>
        <begin position="117"/>
        <end position="126"/>
    </location>
</feature>
<keyword evidence="6" id="KW-0539">Nucleus</keyword>
<evidence type="ECO:0000256" key="6">
    <source>
        <dbReference type="ARBA" id="ARBA00023242"/>
    </source>
</evidence>
<evidence type="ECO:0000256" key="7">
    <source>
        <dbReference type="SAM" id="MobiDB-lite"/>
    </source>
</evidence>
<dbReference type="InterPro" id="IPR051089">
    <property type="entry name" value="prtT"/>
</dbReference>
<dbReference type="InterPro" id="IPR001138">
    <property type="entry name" value="Zn2Cys6_DnaBD"/>
</dbReference>
<feature type="compositionally biased region" description="Low complexity" evidence="7">
    <location>
        <begin position="140"/>
        <end position="159"/>
    </location>
</feature>
<dbReference type="Proteomes" id="UP000054771">
    <property type="component" value="Unassembled WGS sequence"/>
</dbReference>
<protein>
    <recommendedName>
        <fullName evidence="10">Zn(2)-C6 fungal-type domain-containing protein</fullName>
    </recommendedName>
</protein>
<evidence type="ECO:0000256" key="5">
    <source>
        <dbReference type="ARBA" id="ARBA00023163"/>
    </source>
</evidence>
<evidence type="ECO:0000256" key="1">
    <source>
        <dbReference type="ARBA" id="ARBA00004123"/>
    </source>
</evidence>
<dbReference type="InterPro" id="IPR036864">
    <property type="entry name" value="Zn2-C6_fun-type_DNA-bd_sf"/>
</dbReference>
<dbReference type="PANTHER" id="PTHR31845">
    <property type="entry name" value="FINGER DOMAIN PROTEIN, PUTATIVE-RELATED"/>
    <property type="match status" value="1"/>
</dbReference>
<evidence type="ECO:0000256" key="3">
    <source>
        <dbReference type="ARBA" id="ARBA00023015"/>
    </source>
</evidence>
<dbReference type="GO" id="GO:0005634">
    <property type="term" value="C:nucleus"/>
    <property type="evidence" value="ECO:0007669"/>
    <property type="project" value="UniProtKB-SubCell"/>
</dbReference>
<evidence type="ECO:0000313" key="9">
    <source>
        <dbReference type="Proteomes" id="UP000054771"/>
    </source>
</evidence>
<dbReference type="GO" id="GO:0000976">
    <property type="term" value="F:transcription cis-regulatory region binding"/>
    <property type="evidence" value="ECO:0007669"/>
    <property type="project" value="TreeGrafter"/>
</dbReference>
<keyword evidence="5" id="KW-0804">Transcription</keyword>
<dbReference type="GO" id="GO:0008270">
    <property type="term" value="F:zinc ion binding"/>
    <property type="evidence" value="ECO:0007669"/>
    <property type="project" value="InterPro"/>
</dbReference>
<dbReference type="STRING" id="454130.A0A0U5CGI2"/>
<keyword evidence="2" id="KW-0862">Zinc</keyword>
<name>A0A0U5CGI2_ASPCI</name>
<reference evidence="9" key="1">
    <citation type="journal article" date="2016" name="Genome Announc.">
        <title>Draft genome sequences of fungus Aspergillus calidoustus.</title>
        <authorList>
            <person name="Horn F."/>
            <person name="Linde J."/>
            <person name="Mattern D.J."/>
            <person name="Walther G."/>
            <person name="Guthke R."/>
            <person name="Scherlach K."/>
            <person name="Martin K."/>
            <person name="Brakhage A.A."/>
            <person name="Petzke L."/>
            <person name="Valiante V."/>
        </authorList>
    </citation>
    <scope>NUCLEOTIDE SEQUENCE [LARGE SCALE GENOMIC DNA]</scope>
    <source>
        <strain evidence="9">SF006504</strain>
    </source>
</reference>
<dbReference type="CDD" id="cd00067">
    <property type="entry name" value="GAL4"/>
    <property type="match status" value="1"/>
</dbReference>
<dbReference type="EMBL" id="CDMC01000015">
    <property type="protein sequence ID" value="CEL09674.1"/>
    <property type="molecule type" value="Genomic_DNA"/>
</dbReference>
<dbReference type="CDD" id="cd12148">
    <property type="entry name" value="fungal_TF_MHR"/>
    <property type="match status" value="1"/>
</dbReference>
<evidence type="ECO:0000256" key="4">
    <source>
        <dbReference type="ARBA" id="ARBA00023125"/>
    </source>
</evidence>
<gene>
    <name evidence="8" type="ORF">ASPCAL12807</name>
</gene>
<keyword evidence="3" id="KW-0805">Transcription regulation</keyword>
<dbReference type="OrthoDB" id="1600564at2759"/>
<comment type="subcellular location">
    <subcellularLocation>
        <location evidence="1">Nucleus</location>
    </subcellularLocation>
</comment>
<evidence type="ECO:0008006" key="10">
    <source>
        <dbReference type="Google" id="ProtNLM"/>
    </source>
</evidence>
<evidence type="ECO:0000256" key="2">
    <source>
        <dbReference type="ARBA" id="ARBA00022833"/>
    </source>
</evidence>
<dbReference type="GO" id="GO:0000981">
    <property type="term" value="F:DNA-binding transcription factor activity, RNA polymerase II-specific"/>
    <property type="evidence" value="ECO:0007669"/>
    <property type="project" value="InterPro"/>
</dbReference>
<evidence type="ECO:0000313" key="8">
    <source>
        <dbReference type="EMBL" id="CEL09674.1"/>
    </source>
</evidence>
<sequence>MEHAHVLPTVAPVLLSPSRGLHPTPATNFPLHLRDMENQGWATAAYGRACAGCAQAKCKCLVTEQGGSCARCRRLNRECRPATRTRKVNPQRRSAAEKTAQLERRLDELASLLQSTARGPAVAATPGPAPSDSGLSTSESRTSGPSQQSTQPSSSGTSRTDSRSVAVTDRVAEEDEILAAFRARLHYFPFIHIEPSSCASDIKADSPFLWRCMVALHCKDVPRRDALHTELKEALAKALLADCKRSLDLLQSVLVYLAWIGFEAQPRKVSLGPYMQMATSLVFDIGLNRPPPQYVDNTGSQFIKIGAGPCRPWVSLSRTMDERRAVLGCFVICSTISQTLSRTDYLRWTPHMTECLEFLAQKKATLDDAVLVQIVRAQRVVDKVIKGLGNGFDGVEDGYNTGAPLSFYLKGLQSEIDEIRAGMPTELLQNTVVLSHLAYAEIAIYETAVAKSPSPNQGLDFVHLDHLYACLSAIRQRFELILSFPVDVFFYLATTTLMHTAHSMVALFRLSTFEYPGWDLLAVRQTADLLSLTRQIADKFFQLADTVGLRNSGGEEDSFKTAAKALMGLQAGWAIRFPNIQPVTMQTADVPQLPEIDQELVNSWLASQDFTWFTDFSLQRGPG</sequence>